<feature type="transmembrane region" description="Helical" evidence="1">
    <location>
        <begin position="60"/>
        <end position="79"/>
    </location>
</feature>
<feature type="transmembrane region" description="Helical" evidence="1">
    <location>
        <begin position="6"/>
        <end position="24"/>
    </location>
</feature>
<feature type="transmembrane region" description="Helical" evidence="1">
    <location>
        <begin position="194"/>
        <end position="214"/>
    </location>
</feature>
<feature type="transmembrane region" description="Helical" evidence="1">
    <location>
        <begin position="156"/>
        <end position="174"/>
    </location>
</feature>
<dbReference type="EMBL" id="JAAABI010000003">
    <property type="protein sequence ID" value="NAY92302.1"/>
    <property type="molecule type" value="Genomic_DNA"/>
</dbReference>
<evidence type="ECO:0000313" key="3">
    <source>
        <dbReference type="Proteomes" id="UP000667650"/>
    </source>
</evidence>
<proteinExistence type="predicted"/>
<dbReference type="AlphaFoldDB" id="A0A964WXX1"/>
<comment type="caution">
    <text evidence="2">The sequence shown here is derived from an EMBL/GenBank/DDBJ whole genome shotgun (WGS) entry which is preliminary data.</text>
</comment>
<keyword evidence="1" id="KW-0472">Membrane</keyword>
<name>A0A964WXX1_9FLAO</name>
<feature type="transmembrane region" description="Helical" evidence="1">
    <location>
        <begin position="31"/>
        <end position="54"/>
    </location>
</feature>
<organism evidence="2 3">
    <name type="scientific">Flagellimonas ochracea</name>
    <dbReference type="NCBI Taxonomy" id="2696472"/>
    <lineage>
        <taxon>Bacteria</taxon>
        <taxon>Pseudomonadati</taxon>
        <taxon>Bacteroidota</taxon>
        <taxon>Flavobacteriia</taxon>
        <taxon>Flavobacteriales</taxon>
        <taxon>Flavobacteriaceae</taxon>
        <taxon>Flagellimonas</taxon>
    </lineage>
</organism>
<dbReference type="RefSeq" id="WP_166523727.1">
    <property type="nucleotide sequence ID" value="NZ_JAAABI010000003.1"/>
</dbReference>
<keyword evidence="1" id="KW-0812">Transmembrane</keyword>
<gene>
    <name evidence="2" type="ORF">GTQ34_10260</name>
</gene>
<accession>A0A964WXX1</accession>
<evidence type="ECO:0000256" key="1">
    <source>
        <dbReference type="SAM" id="Phobius"/>
    </source>
</evidence>
<evidence type="ECO:0000313" key="2">
    <source>
        <dbReference type="EMBL" id="NAY92302.1"/>
    </source>
</evidence>
<reference evidence="2" key="1">
    <citation type="submission" date="2020-01" db="EMBL/GenBank/DDBJ databases">
        <title>Muricauda ochracea sp. nov., isolated from a tidal flat of Garorim bay in Korea.</title>
        <authorList>
            <person name="Kim D."/>
            <person name="Yoo Y."/>
            <person name="Kim J.-J."/>
        </authorList>
    </citation>
    <scope>NUCLEOTIDE SEQUENCE</scope>
    <source>
        <strain evidence="2">JGD-17</strain>
    </source>
</reference>
<feature type="transmembrane region" description="Helical" evidence="1">
    <location>
        <begin position="125"/>
        <end position="144"/>
    </location>
</feature>
<keyword evidence="1" id="KW-1133">Transmembrane helix</keyword>
<dbReference type="Proteomes" id="UP000667650">
    <property type="component" value="Unassembled WGS sequence"/>
</dbReference>
<keyword evidence="3" id="KW-1185">Reference proteome</keyword>
<sequence>MAAVSITTTILFILTTFLTLWFFHKAGKNKGVLLGLLIWMIITGLLGIFGFYSVENAMPPRFIFLLGPGMLFVVFLLITKKGRSFVDMLDLKWLTLLHVVRVPVEIVLYYIFLEGLVPELMTFEGWNYDIISGLSAPIIFYLVFVQKWIGRNALLLWNFICLGLLLNILTIAVLSAQTPFQQLAFEQPNIGVAYFPFVWLPTLVVPLVLVSHLASIRQLLHRKTI</sequence>
<protein>
    <submittedName>
        <fullName evidence="2">Uncharacterized protein</fullName>
    </submittedName>
</protein>
<feature type="transmembrane region" description="Helical" evidence="1">
    <location>
        <begin position="91"/>
        <end position="113"/>
    </location>
</feature>